<gene>
    <name evidence="3" type="ORF">DFP72DRAFT_938495</name>
</gene>
<organism evidence="3 4">
    <name type="scientific">Ephemerocybe angulata</name>
    <dbReference type="NCBI Taxonomy" id="980116"/>
    <lineage>
        <taxon>Eukaryota</taxon>
        <taxon>Fungi</taxon>
        <taxon>Dikarya</taxon>
        <taxon>Basidiomycota</taxon>
        <taxon>Agaricomycotina</taxon>
        <taxon>Agaricomycetes</taxon>
        <taxon>Agaricomycetidae</taxon>
        <taxon>Agaricales</taxon>
        <taxon>Agaricineae</taxon>
        <taxon>Psathyrellaceae</taxon>
        <taxon>Ephemerocybe</taxon>
    </lineage>
</organism>
<feature type="region of interest" description="Disordered" evidence="1">
    <location>
        <begin position="174"/>
        <end position="195"/>
    </location>
</feature>
<keyword evidence="4" id="KW-1185">Reference proteome</keyword>
<name>A0A8H6HA23_9AGAR</name>
<proteinExistence type="predicted"/>
<keyword evidence="2" id="KW-0732">Signal</keyword>
<feature type="signal peptide" evidence="2">
    <location>
        <begin position="1"/>
        <end position="25"/>
    </location>
</feature>
<comment type="caution">
    <text evidence="3">The sequence shown here is derived from an EMBL/GenBank/DDBJ whole genome shotgun (WGS) entry which is preliminary data.</text>
</comment>
<protein>
    <recommendedName>
        <fullName evidence="5">Secreted protein</fullName>
    </recommendedName>
</protein>
<feature type="chain" id="PRO_5034570002" description="Secreted protein" evidence="2">
    <location>
        <begin position="26"/>
        <end position="270"/>
    </location>
</feature>
<dbReference type="Proteomes" id="UP000521943">
    <property type="component" value="Unassembled WGS sequence"/>
</dbReference>
<evidence type="ECO:0000313" key="4">
    <source>
        <dbReference type="Proteomes" id="UP000521943"/>
    </source>
</evidence>
<evidence type="ECO:0000313" key="3">
    <source>
        <dbReference type="EMBL" id="KAF6742327.1"/>
    </source>
</evidence>
<evidence type="ECO:0000256" key="1">
    <source>
        <dbReference type="SAM" id="MobiDB-lite"/>
    </source>
</evidence>
<evidence type="ECO:0000256" key="2">
    <source>
        <dbReference type="SAM" id="SignalP"/>
    </source>
</evidence>
<accession>A0A8H6HA23</accession>
<sequence>MPTPAFFRLTGLVATVVSTVKSAGASLAMVSWMPIMLSEVMRSQESTSCGARTKPYAGVNNAVASLSMCATTFISAQFKRALRVVFTTASSSSVMGLRRIEGGRAYQGTVNFGEGCLHFTACDDKWCLWKRSTSSTALLTAPFPSRNFPMVRAIPLCRASLNFFEKRGRRNAFRSSKPAQRMQRSATKIRSSSVESWSQTNEVDRRVGFPAPSRISAKRRVLEPNERECEDVIRARSGCDMGYRVVESWRYADGRGDTGRLCEFPMETCS</sequence>
<reference evidence="3 4" key="1">
    <citation type="submission" date="2020-07" db="EMBL/GenBank/DDBJ databases">
        <title>Comparative genomics of pyrophilous fungi reveals a link between fire events and developmental genes.</title>
        <authorList>
            <consortium name="DOE Joint Genome Institute"/>
            <person name="Steindorff A.S."/>
            <person name="Carver A."/>
            <person name="Calhoun S."/>
            <person name="Stillman K."/>
            <person name="Liu H."/>
            <person name="Lipzen A."/>
            <person name="Pangilinan J."/>
            <person name="Labutti K."/>
            <person name="Bruns T.D."/>
            <person name="Grigoriev I.V."/>
        </authorList>
    </citation>
    <scope>NUCLEOTIDE SEQUENCE [LARGE SCALE GENOMIC DNA]</scope>
    <source>
        <strain evidence="3 4">CBS 144469</strain>
    </source>
</reference>
<dbReference type="AlphaFoldDB" id="A0A8H6HA23"/>
<evidence type="ECO:0008006" key="5">
    <source>
        <dbReference type="Google" id="ProtNLM"/>
    </source>
</evidence>
<dbReference type="EMBL" id="JACGCI010000187">
    <property type="protein sequence ID" value="KAF6742327.1"/>
    <property type="molecule type" value="Genomic_DNA"/>
</dbReference>